<dbReference type="Pfam" id="PF08450">
    <property type="entry name" value="SGL"/>
    <property type="match status" value="1"/>
</dbReference>
<dbReference type="InterPro" id="IPR013658">
    <property type="entry name" value="SGL"/>
</dbReference>
<evidence type="ECO:0000256" key="2">
    <source>
        <dbReference type="PIRSR" id="PIRSR605511-2"/>
    </source>
</evidence>
<dbReference type="OrthoDB" id="502821at2"/>
<dbReference type="EMBL" id="QPJK01000014">
    <property type="protein sequence ID" value="RCW64780.1"/>
    <property type="molecule type" value="Genomic_DNA"/>
</dbReference>
<dbReference type="InterPro" id="IPR011042">
    <property type="entry name" value="6-blade_b-propeller_TolB-like"/>
</dbReference>
<dbReference type="GO" id="GO:0046872">
    <property type="term" value="F:metal ion binding"/>
    <property type="evidence" value="ECO:0007669"/>
    <property type="project" value="UniProtKB-KW"/>
</dbReference>
<dbReference type="AlphaFoldDB" id="A0A368XA05"/>
<protein>
    <submittedName>
        <fullName evidence="4">Gluconolactonase</fullName>
    </submittedName>
</protein>
<evidence type="ECO:0000313" key="4">
    <source>
        <dbReference type="EMBL" id="RCW64780.1"/>
    </source>
</evidence>
<dbReference type="RefSeq" id="WP_114472150.1">
    <property type="nucleotide sequence ID" value="NZ_QPJK01000014.1"/>
</dbReference>
<feature type="binding site" evidence="2">
    <location>
        <position position="176"/>
    </location>
    <ligand>
        <name>a divalent metal cation</name>
        <dbReference type="ChEBI" id="CHEBI:60240"/>
    </ligand>
</feature>
<name>A0A368XA05_9BURK</name>
<evidence type="ECO:0000256" key="1">
    <source>
        <dbReference type="PIRSR" id="PIRSR605511-1"/>
    </source>
</evidence>
<proteinExistence type="predicted"/>
<feature type="binding site" evidence="2">
    <location>
        <position position="224"/>
    </location>
    <ligand>
        <name>a divalent metal cation</name>
        <dbReference type="ChEBI" id="CHEBI:60240"/>
    </ligand>
</feature>
<keyword evidence="5" id="KW-1185">Reference proteome</keyword>
<feature type="domain" description="SMP-30/Gluconolactonase/LRE-like region" evidence="3">
    <location>
        <begin position="44"/>
        <end position="282"/>
    </location>
</feature>
<feature type="binding site" evidence="2">
    <location>
        <position position="129"/>
    </location>
    <ligand>
        <name>substrate</name>
    </ligand>
</feature>
<gene>
    <name evidence="4" type="ORF">DES41_11492</name>
</gene>
<accession>A0A368XA05</accession>
<dbReference type="InterPro" id="IPR051262">
    <property type="entry name" value="SMP-30/CGR1_Lactonase"/>
</dbReference>
<dbReference type="Gene3D" id="2.120.10.30">
    <property type="entry name" value="TolB, C-terminal domain"/>
    <property type="match status" value="1"/>
</dbReference>
<keyword evidence="2" id="KW-0479">Metal-binding</keyword>
<comment type="cofactor">
    <cofactor evidence="2">
        <name>Zn(2+)</name>
        <dbReference type="ChEBI" id="CHEBI:29105"/>
    </cofactor>
    <text evidence="2">Binds 1 divalent metal cation per subunit.</text>
</comment>
<comment type="caution">
    <text evidence="4">The sequence shown here is derived from an EMBL/GenBank/DDBJ whole genome shotgun (WGS) entry which is preliminary data.</text>
</comment>
<keyword evidence="2" id="KW-0862">Zinc</keyword>
<evidence type="ECO:0000259" key="3">
    <source>
        <dbReference type="Pfam" id="PF08450"/>
    </source>
</evidence>
<feature type="binding site" evidence="2">
    <location>
        <position position="44"/>
    </location>
    <ligand>
        <name>a divalent metal cation</name>
        <dbReference type="ChEBI" id="CHEBI:60240"/>
    </ligand>
</feature>
<feature type="active site" description="Proton donor/acceptor" evidence="1">
    <location>
        <position position="224"/>
    </location>
</feature>
<dbReference type="Proteomes" id="UP000252884">
    <property type="component" value="Unassembled WGS sequence"/>
</dbReference>
<dbReference type="SUPFAM" id="SSF63829">
    <property type="entry name" value="Calcium-dependent phosphotriesterase"/>
    <property type="match status" value="1"/>
</dbReference>
<reference evidence="4 5" key="1">
    <citation type="submission" date="2018-07" db="EMBL/GenBank/DDBJ databases">
        <title>Genomic Encyclopedia of Type Strains, Phase IV (KMG-IV): sequencing the most valuable type-strain genomes for metagenomic binning, comparative biology and taxonomic classification.</title>
        <authorList>
            <person name="Goeker M."/>
        </authorList>
    </citation>
    <scope>NUCLEOTIDE SEQUENCE [LARGE SCALE GENOMIC DNA]</scope>
    <source>
        <strain evidence="4 5">DSM 21634</strain>
    </source>
</reference>
<dbReference type="PANTHER" id="PTHR47572:SF5">
    <property type="entry name" value="BLR2277 PROTEIN"/>
    <property type="match status" value="1"/>
</dbReference>
<evidence type="ECO:0000313" key="5">
    <source>
        <dbReference type="Proteomes" id="UP000252884"/>
    </source>
</evidence>
<dbReference type="InterPro" id="IPR005511">
    <property type="entry name" value="SMP-30"/>
</dbReference>
<sequence>MFAPPEKCKAEVFTRIPERFHVKDRQSEWARTQLHGAPAPVFLEGPSFDRDGNLWVVDIPWGRIFRIDPQGGVELAAEYDGEPNGLKFHSDGRAFIADYRRGIMVLDPRTGRVEPYLERARLERFKGCNDLFFASNGDLYFTDQGQTGLHDASGRLFRLRASGQLDLVLQGIPSPNGLVMNLDETAVYLAVTRDNAIWRVPLMADGTATKVGAYIRMSGGGGPDGIALDAQGGLAVCHVGFGAVWIFSPRGEPLVRIDAPDGGTYTTNCAYGGADGRTLYMLESKSGCVFTARVAVPGRAMYGQSRD</sequence>
<organism evidence="4 5">
    <name type="scientific">Pseudorhodoferax soli</name>
    <dbReference type="NCBI Taxonomy" id="545864"/>
    <lineage>
        <taxon>Bacteria</taxon>
        <taxon>Pseudomonadati</taxon>
        <taxon>Pseudomonadota</taxon>
        <taxon>Betaproteobacteria</taxon>
        <taxon>Burkholderiales</taxon>
        <taxon>Comamonadaceae</taxon>
    </lineage>
</organism>
<dbReference type="PANTHER" id="PTHR47572">
    <property type="entry name" value="LIPOPROTEIN-RELATED"/>
    <property type="match status" value="1"/>
</dbReference>
<dbReference type="PRINTS" id="PR01790">
    <property type="entry name" value="SMP30FAMILY"/>
</dbReference>